<proteinExistence type="predicted"/>
<dbReference type="Proteomes" id="UP000887013">
    <property type="component" value="Unassembled WGS sequence"/>
</dbReference>
<dbReference type="AlphaFoldDB" id="A0A8X6MVC6"/>
<sequence>MEASGRPSSSRTDINTARVEEIIQRDRRETVREIASELDLSYGNIQRIVTDATKVCARSVPQVVTSTFCSADSCTFSRPLSPTESVANYQSCILENLFRDLLSYLCRETVSLSFGALFKRTPLLSATWAFPGQTHSRSTKNGFSRRKLIPF</sequence>
<evidence type="ECO:0000313" key="2">
    <source>
        <dbReference type="Proteomes" id="UP000887013"/>
    </source>
</evidence>
<reference evidence="1" key="1">
    <citation type="submission" date="2020-08" db="EMBL/GenBank/DDBJ databases">
        <title>Multicomponent nature underlies the extraordinary mechanical properties of spider dragline silk.</title>
        <authorList>
            <person name="Kono N."/>
            <person name="Nakamura H."/>
            <person name="Mori M."/>
            <person name="Yoshida Y."/>
            <person name="Ohtoshi R."/>
            <person name="Malay A.D."/>
            <person name="Moran D.A.P."/>
            <person name="Tomita M."/>
            <person name="Numata K."/>
            <person name="Arakawa K."/>
        </authorList>
    </citation>
    <scope>NUCLEOTIDE SEQUENCE</scope>
</reference>
<organism evidence="1 2">
    <name type="scientific">Nephila pilipes</name>
    <name type="common">Giant wood spider</name>
    <name type="synonym">Nephila maculata</name>
    <dbReference type="NCBI Taxonomy" id="299642"/>
    <lineage>
        <taxon>Eukaryota</taxon>
        <taxon>Metazoa</taxon>
        <taxon>Ecdysozoa</taxon>
        <taxon>Arthropoda</taxon>
        <taxon>Chelicerata</taxon>
        <taxon>Arachnida</taxon>
        <taxon>Araneae</taxon>
        <taxon>Araneomorphae</taxon>
        <taxon>Entelegynae</taxon>
        <taxon>Araneoidea</taxon>
        <taxon>Nephilidae</taxon>
        <taxon>Nephila</taxon>
    </lineage>
</organism>
<dbReference type="EMBL" id="BMAW01002654">
    <property type="protein sequence ID" value="GFS79638.1"/>
    <property type="molecule type" value="Genomic_DNA"/>
</dbReference>
<accession>A0A8X6MVC6</accession>
<comment type="caution">
    <text evidence="1">The sequence shown here is derived from an EMBL/GenBank/DDBJ whole genome shotgun (WGS) entry which is preliminary data.</text>
</comment>
<keyword evidence="2" id="KW-1185">Reference proteome</keyword>
<evidence type="ECO:0000313" key="1">
    <source>
        <dbReference type="EMBL" id="GFS79638.1"/>
    </source>
</evidence>
<protein>
    <submittedName>
        <fullName evidence="1">Histone-lysine N-methyltransferase SETMAR</fullName>
    </submittedName>
</protein>
<gene>
    <name evidence="1" type="primary">X975_15074</name>
    <name evidence="1" type="ORF">NPIL_5651</name>
</gene>
<name>A0A8X6MVC6_NEPPI</name>